<organism evidence="2 3">
    <name type="scientific">Rubripirellula amarantea</name>
    <dbReference type="NCBI Taxonomy" id="2527999"/>
    <lineage>
        <taxon>Bacteria</taxon>
        <taxon>Pseudomonadati</taxon>
        <taxon>Planctomycetota</taxon>
        <taxon>Planctomycetia</taxon>
        <taxon>Pirellulales</taxon>
        <taxon>Pirellulaceae</taxon>
        <taxon>Rubripirellula</taxon>
    </lineage>
</organism>
<gene>
    <name evidence="2" type="ORF">Pla22_28440</name>
</gene>
<keyword evidence="1" id="KW-0472">Membrane</keyword>
<keyword evidence="3" id="KW-1185">Reference proteome</keyword>
<evidence type="ECO:0000313" key="2">
    <source>
        <dbReference type="EMBL" id="TWT55189.1"/>
    </source>
</evidence>
<feature type="transmembrane region" description="Helical" evidence="1">
    <location>
        <begin position="12"/>
        <end position="29"/>
    </location>
</feature>
<evidence type="ECO:0000256" key="1">
    <source>
        <dbReference type="SAM" id="Phobius"/>
    </source>
</evidence>
<dbReference type="AlphaFoldDB" id="A0A5C5WY36"/>
<accession>A0A5C5WY36</accession>
<comment type="caution">
    <text evidence="2">The sequence shown here is derived from an EMBL/GenBank/DDBJ whole genome shotgun (WGS) entry which is preliminary data.</text>
</comment>
<reference evidence="2 3" key="1">
    <citation type="submission" date="2019-02" db="EMBL/GenBank/DDBJ databases">
        <title>Deep-cultivation of Planctomycetes and their phenomic and genomic characterization uncovers novel biology.</title>
        <authorList>
            <person name="Wiegand S."/>
            <person name="Jogler M."/>
            <person name="Boedeker C."/>
            <person name="Pinto D."/>
            <person name="Vollmers J."/>
            <person name="Rivas-Marin E."/>
            <person name="Kohn T."/>
            <person name="Peeters S.H."/>
            <person name="Heuer A."/>
            <person name="Rast P."/>
            <person name="Oberbeckmann S."/>
            <person name="Bunk B."/>
            <person name="Jeske O."/>
            <person name="Meyerdierks A."/>
            <person name="Storesund J.E."/>
            <person name="Kallscheuer N."/>
            <person name="Luecker S."/>
            <person name="Lage O.M."/>
            <person name="Pohl T."/>
            <person name="Merkel B.J."/>
            <person name="Hornburger P."/>
            <person name="Mueller R.-W."/>
            <person name="Bruemmer F."/>
            <person name="Labrenz M."/>
            <person name="Spormann A.M."/>
            <person name="Op Den Camp H."/>
            <person name="Overmann J."/>
            <person name="Amann R."/>
            <person name="Jetten M.S.M."/>
            <person name="Mascher T."/>
            <person name="Medema M.H."/>
            <person name="Devos D.P."/>
            <person name="Kaster A.-K."/>
            <person name="Ovreas L."/>
            <person name="Rohde M."/>
            <person name="Galperin M.Y."/>
            <person name="Jogler C."/>
        </authorList>
    </citation>
    <scope>NUCLEOTIDE SEQUENCE [LARGE SCALE GENOMIC DNA]</scope>
    <source>
        <strain evidence="2 3">Pla22</strain>
    </source>
</reference>
<sequence>MNREFNIERIFNVAVILIATLSIGIVFLYG</sequence>
<evidence type="ECO:0000313" key="3">
    <source>
        <dbReference type="Proteomes" id="UP000316598"/>
    </source>
</evidence>
<dbReference type="EMBL" id="SJPI01000001">
    <property type="protein sequence ID" value="TWT55189.1"/>
    <property type="molecule type" value="Genomic_DNA"/>
</dbReference>
<keyword evidence="1" id="KW-1133">Transmembrane helix</keyword>
<protein>
    <submittedName>
        <fullName evidence="2">Uncharacterized protein</fullName>
    </submittedName>
</protein>
<name>A0A5C5WY36_9BACT</name>
<proteinExistence type="predicted"/>
<keyword evidence="1" id="KW-0812">Transmembrane</keyword>
<dbReference type="Proteomes" id="UP000316598">
    <property type="component" value="Unassembled WGS sequence"/>
</dbReference>